<name>A0A2G8TER9_9BURK</name>
<gene>
    <name evidence="2" type="ORF">CR105_13795</name>
</gene>
<dbReference type="RefSeq" id="WP_099789041.1">
    <property type="nucleotide sequence ID" value="NZ_JBHLYV010000022.1"/>
</dbReference>
<feature type="signal peptide" evidence="1">
    <location>
        <begin position="1"/>
        <end position="34"/>
    </location>
</feature>
<accession>A0A2G8TER9</accession>
<dbReference type="AlphaFoldDB" id="A0A2G8TER9"/>
<dbReference type="Proteomes" id="UP000230390">
    <property type="component" value="Unassembled WGS sequence"/>
</dbReference>
<organism evidence="2 3">
    <name type="scientific">Massilia eurypsychrophila</name>
    <dbReference type="NCBI Taxonomy" id="1485217"/>
    <lineage>
        <taxon>Bacteria</taxon>
        <taxon>Pseudomonadati</taxon>
        <taxon>Pseudomonadota</taxon>
        <taxon>Betaproteobacteria</taxon>
        <taxon>Burkholderiales</taxon>
        <taxon>Oxalobacteraceae</taxon>
        <taxon>Telluria group</taxon>
        <taxon>Massilia</taxon>
    </lineage>
</organism>
<reference evidence="2 3" key="1">
    <citation type="submission" date="2017-10" db="EMBL/GenBank/DDBJ databases">
        <title>Massilia psychrophilum sp. nov., a novel purple-pigmented bacterium isolated from Tianshan glacier, Xinjiang Municipality, China.</title>
        <authorList>
            <person name="Wang H."/>
        </authorList>
    </citation>
    <scope>NUCLEOTIDE SEQUENCE [LARGE SCALE GENOMIC DNA]</scope>
    <source>
        <strain evidence="2 3">JCM 30074</strain>
    </source>
</reference>
<protein>
    <submittedName>
        <fullName evidence="2">Uncharacterized protein</fullName>
    </submittedName>
</protein>
<comment type="caution">
    <text evidence="2">The sequence shown here is derived from an EMBL/GenBank/DDBJ whole genome shotgun (WGS) entry which is preliminary data.</text>
</comment>
<sequence>MMKQLGMHHTNTKTKSLTIAVVLATVFGFGSAHAALMNCPASFVTDATAKVENAAGTNTAASACQYLTPADPSNVASISNINAAGFFGSTNWTLNTGNLQVEPTNGELGTWAITTANFALNDYIIVFKDGQDTNLVAFLFNELFTSGVWSTPFTNPPFDVRNPKDVSHFTIAQRPGEIPCTVNCDPQEVPEPGNVALFSIGILGAAAALRRRRQK</sequence>
<dbReference type="EMBL" id="PDOC01000007">
    <property type="protein sequence ID" value="PIL44523.1"/>
    <property type="molecule type" value="Genomic_DNA"/>
</dbReference>
<evidence type="ECO:0000313" key="3">
    <source>
        <dbReference type="Proteomes" id="UP000230390"/>
    </source>
</evidence>
<evidence type="ECO:0000313" key="2">
    <source>
        <dbReference type="EMBL" id="PIL44523.1"/>
    </source>
</evidence>
<feature type="chain" id="PRO_5013956897" evidence="1">
    <location>
        <begin position="35"/>
        <end position="215"/>
    </location>
</feature>
<evidence type="ECO:0000256" key="1">
    <source>
        <dbReference type="SAM" id="SignalP"/>
    </source>
</evidence>
<keyword evidence="1" id="KW-0732">Signal</keyword>
<proteinExistence type="predicted"/>
<dbReference type="NCBIfam" id="TIGR02595">
    <property type="entry name" value="PEP_CTERM"/>
    <property type="match status" value="1"/>
</dbReference>
<dbReference type="InterPro" id="IPR013424">
    <property type="entry name" value="Ice-binding_C"/>
</dbReference>
<keyword evidence="3" id="KW-1185">Reference proteome</keyword>
<dbReference type="OrthoDB" id="5785247at2"/>